<evidence type="ECO:0008006" key="5">
    <source>
        <dbReference type="Google" id="ProtNLM"/>
    </source>
</evidence>
<dbReference type="STRING" id="59922.P9303_05641"/>
<feature type="coiled-coil region" evidence="1">
    <location>
        <begin position="71"/>
        <end position="98"/>
    </location>
</feature>
<accession>A2C756</accession>
<proteinExistence type="predicted"/>
<dbReference type="Pfam" id="PF11285">
    <property type="entry name" value="DUF3086"/>
    <property type="match status" value="1"/>
</dbReference>
<sequence length="348" mass="38638">MPETDLPLRKQPPPGQTSPEQLAPEQPSPQQPSPEQLSPEQPSNNSADSQSDLLAAPQDKPDLDPLLQVALTELQQRRDQLEAEIKDLSNRKSQLEKELSSSFAGQSDAIARRVKGFQDYLTGALQDLAQSVEQLELVVQPVVVQPSPLDQPNSTPEAAAQGNALAVADTFKPDESLIRECLEQFLSQPDFYADPWKLRRSLDPRDKELLEDWFFNQGGRGAQPSRNSRTRNILVAAALIAILGELYGDRFQSLVLAGEPERLGEWRRGLQDALGLAREDFGPSSGIVLFERGEALVERADRLEERGEVPLILIDAAQRSVEIPVLQFPLWLAFAAGPQERFEDEELL</sequence>
<dbReference type="HOGENOM" id="CLU_026708_0_0_3"/>
<evidence type="ECO:0000256" key="2">
    <source>
        <dbReference type="SAM" id="MobiDB-lite"/>
    </source>
</evidence>
<dbReference type="AlphaFoldDB" id="A2C756"/>
<feature type="region of interest" description="Disordered" evidence="2">
    <location>
        <begin position="1"/>
        <end position="61"/>
    </location>
</feature>
<evidence type="ECO:0000313" key="4">
    <source>
        <dbReference type="Proteomes" id="UP000002274"/>
    </source>
</evidence>
<dbReference type="InterPro" id="IPR021437">
    <property type="entry name" value="DUF3086"/>
</dbReference>
<keyword evidence="1" id="KW-0175">Coiled coil</keyword>
<feature type="compositionally biased region" description="Low complexity" evidence="2">
    <location>
        <begin position="33"/>
        <end position="43"/>
    </location>
</feature>
<organism evidence="3 4">
    <name type="scientific">Prochlorococcus marinus (strain MIT 9303)</name>
    <dbReference type="NCBI Taxonomy" id="59922"/>
    <lineage>
        <taxon>Bacteria</taxon>
        <taxon>Bacillati</taxon>
        <taxon>Cyanobacteriota</taxon>
        <taxon>Cyanophyceae</taxon>
        <taxon>Synechococcales</taxon>
        <taxon>Prochlorococcaceae</taxon>
        <taxon>Prochlorococcus</taxon>
    </lineage>
</organism>
<dbReference type="KEGG" id="pmf:P9303_05641"/>
<dbReference type="Proteomes" id="UP000002274">
    <property type="component" value="Chromosome"/>
</dbReference>
<dbReference type="BioCyc" id="PMAR59922:G1G80-520-MONOMER"/>
<evidence type="ECO:0000256" key="1">
    <source>
        <dbReference type="SAM" id="Coils"/>
    </source>
</evidence>
<evidence type="ECO:0000313" key="3">
    <source>
        <dbReference type="EMBL" id="ABM77316.1"/>
    </source>
</evidence>
<dbReference type="EMBL" id="CP000554">
    <property type="protein sequence ID" value="ABM77316.1"/>
    <property type="molecule type" value="Genomic_DNA"/>
</dbReference>
<gene>
    <name evidence="3" type="ordered locus">P9303_05641</name>
</gene>
<protein>
    <recommendedName>
        <fullName evidence="5">DUF3086 domain-containing protein</fullName>
    </recommendedName>
</protein>
<reference evidence="3 4" key="1">
    <citation type="journal article" date="2007" name="PLoS Genet.">
        <title>Patterns and implications of gene gain and loss in the evolution of Prochlorococcus.</title>
        <authorList>
            <person name="Kettler G.C."/>
            <person name="Martiny A.C."/>
            <person name="Huang K."/>
            <person name="Zucker J."/>
            <person name="Coleman M.L."/>
            <person name="Rodrigue S."/>
            <person name="Chen F."/>
            <person name="Lapidus A."/>
            <person name="Ferriera S."/>
            <person name="Johnson J."/>
            <person name="Steglich C."/>
            <person name="Church G.M."/>
            <person name="Richardson P."/>
            <person name="Chisholm S.W."/>
        </authorList>
    </citation>
    <scope>NUCLEOTIDE SEQUENCE [LARGE SCALE GENOMIC DNA]</scope>
    <source>
        <strain evidence="3 4">MIT 9303</strain>
    </source>
</reference>
<name>A2C756_PROM3</name>
<dbReference type="RefSeq" id="WP_011825237.1">
    <property type="nucleotide sequence ID" value="NC_008820.1"/>
</dbReference>